<evidence type="ECO:0000313" key="2">
    <source>
        <dbReference type="Proteomes" id="UP000826012"/>
    </source>
</evidence>
<gene>
    <name evidence="1" type="ORF">MTY59_11680</name>
</gene>
<protein>
    <submittedName>
        <fullName evidence="1">Uncharacterized protein</fullName>
    </submittedName>
</protein>
<dbReference type="Proteomes" id="UP000826012">
    <property type="component" value="Chromosome"/>
</dbReference>
<accession>A0ABM7SJM7</accession>
<sequence length="99" mass="9954">MPNVAGTADGSAHTGGAGAATGLLDVFVDVWDGCAACWPQPATSIDAAASTAMVRENAIGPCFHGGRFVPGSRGHQRYVADQGVGVLETPIDWQGGASN</sequence>
<evidence type="ECO:0000313" key="1">
    <source>
        <dbReference type="EMBL" id="BCZ21313.1"/>
    </source>
</evidence>
<name>A0ABM7SJM7_9MYCO</name>
<keyword evidence="2" id="KW-1185">Reference proteome</keyword>
<proteinExistence type="predicted"/>
<organism evidence="1 2">
    <name type="scientific">Mycobacterium senriense</name>
    <dbReference type="NCBI Taxonomy" id="2775496"/>
    <lineage>
        <taxon>Bacteria</taxon>
        <taxon>Bacillati</taxon>
        <taxon>Actinomycetota</taxon>
        <taxon>Actinomycetes</taxon>
        <taxon>Mycobacteriales</taxon>
        <taxon>Mycobacteriaceae</taxon>
        <taxon>Mycobacterium</taxon>
        <taxon>Mycobacterium avium complex (MAC)</taxon>
    </lineage>
</organism>
<reference evidence="1 2" key="1">
    <citation type="submission" date="2021-07" db="EMBL/GenBank/DDBJ databases">
        <title>Complete genome sequence of nontuberculous Mycobacterium sp. TY59.</title>
        <authorList>
            <person name="Fukushima K."/>
        </authorList>
    </citation>
    <scope>NUCLEOTIDE SEQUENCE [LARGE SCALE GENOMIC DNA]</scope>
    <source>
        <strain evidence="1 2">TY59</strain>
    </source>
</reference>
<dbReference type="EMBL" id="AP024828">
    <property type="protein sequence ID" value="BCZ21313.1"/>
    <property type="molecule type" value="Genomic_DNA"/>
</dbReference>